<dbReference type="STRING" id="1108812.AWC16_01910"/>
<dbReference type="Pfam" id="PF00486">
    <property type="entry name" value="Trans_reg_C"/>
    <property type="match status" value="1"/>
</dbReference>
<dbReference type="GO" id="GO:0000160">
    <property type="term" value="P:phosphorelay signal transduction system"/>
    <property type="evidence" value="ECO:0007669"/>
    <property type="project" value="InterPro"/>
</dbReference>
<dbReference type="SMART" id="SM00862">
    <property type="entry name" value="Trans_reg_C"/>
    <property type="match status" value="1"/>
</dbReference>
<sequence>MRTAVIAAGHLIEIEENRVLVDGMVKPVSPAGLAALRVLAHRPGTVVARDTLLQALPGRDKSMHAVDSAVLRLRTALGDSQIVATVIKRGYRLAVDSHQGAA</sequence>
<dbReference type="PROSITE" id="PS51755">
    <property type="entry name" value="OMPR_PHOB"/>
    <property type="match status" value="1"/>
</dbReference>
<dbReference type="EMBL" id="LQPG01000004">
    <property type="protein sequence ID" value="ORW14272.1"/>
    <property type="molecule type" value="Genomic_DNA"/>
</dbReference>
<proteinExistence type="predicted"/>
<keyword evidence="1 2" id="KW-0238">DNA-binding</keyword>
<feature type="DNA-binding region" description="OmpR/PhoB-type" evidence="2">
    <location>
        <begin position="2"/>
        <end position="95"/>
    </location>
</feature>
<dbReference type="GO" id="GO:0003677">
    <property type="term" value="F:DNA binding"/>
    <property type="evidence" value="ECO:0007669"/>
    <property type="project" value="UniProtKB-UniRule"/>
</dbReference>
<organism evidence="4 5">
    <name type="scientific">Mycolicibacter longobardus</name>
    <dbReference type="NCBI Taxonomy" id="1108812"/>
    <lineage>
        <taxon>Bacteria</taxon>
        <taxon>Bacillati</taxon>
        <taxon>Actinomycetota</taxon>
        <taxon>Actinomycetes</taxon>
        <taxon>Mycobacteriales</taxon>
        <taxon>Mycobacteriaceae</taxon>
        <taxon>Mycolicibacter</taxon>
    </lineage>
</organism>
<accession>A0A1X1YT68</accession>
<dbReference type="InterPro" id="IPR036388">
    <property type="entry name" value="WH-like_DNA-bd_sf"/>
</dbReference>
<gene>
    <name evidence="4" type="ORF">AWC16_01910</name>
</gene>
<dbReference type="InterPro" id="IPR016032">
    <property type="entry name" value="Sig_transdc_resp-reg_C-effctor"/>
</dbReference>
<reference evidence="4 5" key="1">
    <citation type="submission" date="2016-01" db="EMBL/GenBank/DDBJ databases">
        <title>The new phylogeny of the genus Mycobacterium.</title>
        <authorList>
            <person name="Tarcisio F."/>
            <person name="Conor M."/>
            <person name="Antonella G."/>
            <person name="Elisabetta G."/>
            <person name="Giulia F.S."/>
            <person name="Sara T."/>
            <person name="Anna F."/>
            <person name="Clotilde B."/>
            <person name="Roberto B."/>
            <person name="Veronica D.S."/>
            <person name="Fabio R."/>
            <person name="Monica P."/>
            <person name="Olivier J."/>
            <person name="Enrico T."/>
            <person name="Nicola S."/>
        </authorList>
    </citation>
    <scope>NUCLEOTIDE SEQUENCE [LARGE SCALE GENOMIC DNA]</scope>
    <source>
        <strain evidence="4 5">DSM 45394</strain>
    </source>
</reference>
<evidence type="ECO:0000256" key="2">
    <source>
        <dbReference type="PROSITE-ProRule" id="PRU01091"/>
    </source>
</evidence>
<protein>
    <submittedName>
        <fullName evidence="4">Bifunctional uroporphyrinogen-III synthetase/response regulator domain-containing protein</fullName>
    </submittedName>
</protein>
<dbReference type="SUPFAM" id="SSF46894">
    <property type="entry name" value="C-terminal effector domain of the bipartite response regulators"/>
    <property type="match status" value="1"/>
</dbReference>
<dbReference type="GO" id="GO:0006355">
    <property type="term" value="P:regulation of DNA-templated transcription"/>
    <property type="evidence" value="ECO:0007669"/>
    <property type="project" value="InterPro"/>
</dbReference>
<dbReference type="AlphaFoldDB" id="A0A1X1YT68"/>
<evidence type="ECO:0000313" key="5">
    <source>
        <dbReference type="Proteomes" id="UP000193866"/>
    </source>
</evidence>
<keyword evidence="5" id="KW-1185">Reference proteome</keyword>
<dbReference type="InterPro" id="IPR001867">
    <property type="entry name" value="OmpR/PhoB-type_DNA-bd"/>
</dbReference>
<feature type="domain" description="OmpR/PhoB-type" evidence="3">
    <location>
        <begin position="2"/>
        <end position="95"/>
    </location>
</feature>
<dbReference type="Gene3D" id="1.10.10.10">
    <property type="entry name" value="Winged helix-like DNA-binding domain superfamily/Winged helix DNA-binding domain"/>
    <property type="match status" value="1"/>
</dbReference>
<evidence type="ECO:0000256" key="1">
    <source>
        <dbReference type="ARBA" id="ARBA00023125"/>
    </source>
</evidence>
<dbReference type="OrthoDB" id="213853at2"/>
<dbReference type="Proteomes" id="UP000193866">
    <property type="component" value="Unassembled WGS sequence"/>
</dbReference>
<name>A0A1X1YT68_9MYCO</name>
<comment type="caution">
    <text evidence="4">The sequence shown here is derived from an EMBL/GenBank/DDBJ whole genome shotgun (WGS) entry which is preliminary data.</text>
</comment>
<evidence type="ECO:0000259" key="3">
    <source>
        <dbReference type="PROSITE" id="PS51755"/>
    </source>
</evidence>
<evidence type="ECO:0000313" key="4">
    <source>
        <dbReference type="EMBL" id="ORW14272.1"/>
    </source>
</evidence>